<dbReference type="SUPFAM" id="SSF81321">
    <property type="entry name" value="Family A G protein-coupled receptor-like"/>
    <property type="match status" value="1"/>
</dbReference>
<evidence type="ECO:0000256" key="1">
    <source>
        <dbReference type="ARBA" id="ARBA00004141"/>
    </source>
</evidence>
<dbReference type="AlphaFoldDB" id="B3RZZ6"/>
<keyword evidence="3 8" id="KW-1133">Transmembrane helix</keyword>
<protein>
    <recommendedName>
        <fullName evidence="11">G-protein coupled receptors family 1 profile domain-containing protein</fullName>
    </recommendedName>
</protein>
<dbReference type="OrthoDB" id="6082926at2759"/>
<organism evidence="9 10">
    <name type="scientific">Trichoplax adhaerens</name>
    <name type="common">Trichoplax reptans</name>
    <dbReference type="NCBI Taxonomy" id="10228"/>
    <lineage>
        <taxon>Eukaryota</taxon>
        <taxon>Metazoa</taxon>
        <taxon>Placozoa</taxon>
        <taxon>Uniplacotomia</taxon>
        <taxon>Trichoplacea</taxon>
        <taxon>Trichoplacidae</taxon>
        <taxon>Trichoplax</taxon>
    </lineage>
</organism>
<dbReference type="GO" id="GO:0004930">
    <property type="term" value="F:G protein-coupled receptor activity"/>
    <property type="evidence" value="ECO:0007669"/>
    <property type="project" value="UniProtKB-KW"/>
</dbReference>
<evidence type="ECO:0000256" key="5">
    <source>
        <dbReference type="ARBA" id="ARBA00023136"/>
    </source>
</evidence>
<evidence type="ECO:0000313" key="10">
    <source>
        <dbReference type="Proteomes" id="UP000009022"/>
    </source>
</evidence>
<gene>
    <name evidence="9" type="ORF">TRIADDRAFT_57628</name>
</gene>
<reference evidence="9 10" key="1">
    <citation type="journal article" date="2008" name="Nature">
        <title>The Trichoplax genome and the nature of placozoans.</title>
        <authorList>
            <person name="Srivastava M."/>
            <person name="Begovic E."/>
            <person name="Chapman J."/>
            <person name="Putnam N.H."/>
            <person name="Hellsten U."/>
            <person name="Kawashima T."/>
            <person name="Kuo A."/>
            <person name="Mitros T."/>
            <person name="Salamov A."/>
            <person name="Carpenter M.L."/>
            <person name="Signorovitch A.Y."/>
            <person name="Moreno M.A."/>
            <person name="Kamm K."/>
            <person name="Grimwood J."/>
            <person name="Schmutz J."/>
            <person name="Shapiro H."/>
            <person name="Grigoriev I.V."/>
            <person name="Buss L.W."/>
            <person name="Schierwater B."/>
            <person name="Dellaporta S.L."/>
            <person name="Rokhsar D.S."/>
        </authorList>
    </citation>
    <scope>NUCLEOTIDE SEQUENCE [LARGE SCALE GENOMIC DNA]</scope>
    <source>
        <strain evidence="9 10">Grell-BS-1999</strain>
    </source>
</reference>
<evidence type="ECO:0008006" key="11">
    <source>
        <dbReference type="Google" id="ProtNLM"/>
    </source>
</evidence>
<dbReference type="PANTHER" id="PTHR24243:SF224">
    <property type="entry name" value="G-PROTEIN COUPLED RECEPTOR 19-RELATED"/>
    <property type="match status" value="1"/>
</dbReference>
<comment type="subcellular location">
    <subcellularLocation>
        <location evidence="1">Membrane</location>
        <topology evidence="1">Multi-pass membrane protein</topology>
    </subcellularLocation>
</comment>
<feature type="transmembrane region" description="Helical" evidence="8">
    <location>
        <begin position="20"/>
        <end position="48"/>
    </location>
</feature>
<keyword evidence="10" id="KW-1185">Reference proteome</keyword>
<dbReference type="RefSeq" id="XP_002113829.1">
    <property type="nucleotide sequence ID" value="XM_002113793.1"/>
</dbReference>
<evidence type="ECO:0000256" key="7">
    <source>
        <dbReference type="ARBA" id="ARBA00023224"/>
    </source>
</evidence>
<dbReference type="Gene3D" id="1.20.1070.10">
    <property type="entry name" value="Rhodopsin 7-helix transmembrane proteins"/>
    <property type="match status" value="1"/>
</dbReference>
<dbReference type="InParanoid" id="B3RZZ6"/>
<dbReference type="GO" id="GO:0016020">
    <property type="term" value="C:membrane"/>
    <property type="evidence" value="ECO:0007669"/>
    <property type="project" value="UniProtKB-SubCell"/>
</dbReference>
<accession>B3RZZ6</accession>
<keyword evidence="2 8" id="KW-0812">Transmembrane</keyword>
<evidence type="ECO:0000256" key="4">
    <source>
        <dbReference type="ARBA" id="ARBA00023040"/>
    </source>
</evidence>
<keyword evidence="4" id="KW-0297">G-protein coupled receptor</keyword>
<dbReference type="GeneID" id="6755041"/>
<name>B3RZZ6_TRIAD</name>
<dbReference type="InterPro" id="IPR000276">
    <property type="entry name" value="GPCR_Rhodpsn"/>
</dbReference>
<evidence type="ECO:0000256" key="2">
    <source>
        <dbReference type="ARBA" id="ARBA00022692"/>
    </source>
</evidence>
<sequence length="175" mass="19699">MDSDLSNLTGYEMYNNYLPSFLSIPITIFLTLIMVMGILGNTCVTIIFKPNRMPITTNETVNNLLLYHLAIADLVNCLLCIPAEIIEFNTYGQVRHYTCQVVMAISMRCNIVKITISTQIFLLFINSGYVGNGSEMPLIIFFKQLEVNLMIAKLAYPVLKALIDYSIPEVAITDK</sequence>
<dbReference type="Proteomes" id="UP000009022">
    <property type="component" value="Unassembled WGS sequence"/>
</dbReference>
<evidence type="ECO:0000313" key="9">
    <source>
        <dbReference type="EMBL" id="EDV24303.1"/>
    </source>
</evidence>
<evidence type="ECO:0000256" key="3">
    <source>
        <dbReference type="ARBA" id="ARBA00022989"/>
    </source>
</evidence>
<evidence type="ECO:0000256" key="8">
    <source>
        <dbReference type="SAM" id="Phobius"/>
    </source>
</evidence>
<dbReference type="CTD" id="6755041"/>
<dbReference type="HOGENOM" id="CLU_1534534_0_0_1"/>
<dbReference type="EMBL" id="DS985246">
    <property type="protein sequence ID" value="EDV24303.1"/>
    <property type="molecule type" value="Genomic_DNA"/>
</dbReference>
<keyword evidence="6" id="KW-0675">Receptor</keyword>
<keyword evidence="5 8" id="KW-0472">Membrane</keyword>
<dbReference type="PhylomeDB" id="B3RZZ6"/>
<dbReference type="PRINTS" id="PR00237">
    <property type="entry name" value="GPCRRHODOPSN"/>
</dbReference>
<keyword evidence="7" id="KW-0807">Transducer</keyword>
<proteinExistence type="predicted"/>
<dbReference type="KEGG" id="tad:TRIADDRAFT_57628"/>
<dbReference type="PANTHER" id="PTHR24243">
    <property type="entry name" value="G-PROTEIN COUPLED RECEPTOR"/>
    <property type="match status" value="1"/>
</dbReference>
<evidence type="ECO:0000256" key="6">
    <source>
        <dbReference type="ARBA" id="ARBA00023170"/>
    </source>
</evidence>